<dbReference type="EMBL" id="CP004021">
    <property type="protein sequence ID" value="AKK20023.1"/>
    <property type="molecule type" value="Genomic_DNA"/>
</dbReference>
<feature type="region of interest" description="Disordered" evidence="1">
    <location>
        <begin position="201"/>
        <end position="238"/>
    </location>
</feature>
<proteinExistence type="predicted"/>
<keyword evidence="2" id="KW-0812">Transmembrane</keyword>
<dbReference type="KEGG" id="lau:G293_01955"/>
<sequence length="238" mass="26942">MRELIIFLRSILRKVFFMKTLILRVSFFIVLFYGMSSPSYSFVSNNDYRSRHPILMQKVEKYVDIPLLAGRGLIKYPIHDTINGFLDQYQKDNAGVLLLMIPSPTVSSVSIKNAVKEIRKIIIARGVASKSISERLYDADYGLDIDTIRISYFAVKPSAGKCGFWPEDILGSYSENDNWFNYGCASQNNLAAQVVNPSDLFSPRAMTPPDAYNRDRSVDNYRNYQSGKSSSQKGGNDL</sequence>
<name>A0A0G3I6C9_LIBAF</name>
<gene>
    <name evidence="3" type="ORF">G293_01955</name>
</gene>
<protein>
    <recommendedName>
        <fullName evidence="5">Pilus assembly protein CpaD</fullName>
    </recommendedName>
</protein>
<keyword evidence="4" id="KW-1185">Reference proteome</keyword>
<keyword evidence="2" id="KW-1133">Transmembrane helix</keyword>
<evidence type="ECO:0000256" key="2">
    <source>
        <dbReference type="SAM" id="Phobius"/>
    </source>
</evidence>
<dbReference type="AlphaFoldDB" id="A0A0G3I6C9"/>
<dbReference type="InterPro" id="IPR013361">
    <property type="entry name" value="Pilus_CpaD"/>
</dbReference>
<dbReference type="Proteomes" id="UP000035503">
    <property type="component" value="Chromosome"/>
</dbReference>
<dbReference type="PATRIC" id="fig|1277257.4.peg.423"/>
<evidence type="ECO:0008006" key="5">
    <source>
        <dbReference type="Google" id="ProtNLM"/>
    </source>
</evidence>
<organism evidence="3 4">
    <name type="scientific">Candidatus Liberibacter africanus PTSAPSY</name>
    <dbReference type="NCBI Taxonomy" id="1277257"/>
    <lineage>
        <taxon>Bacteria</taxon>
        <taxon>Pseudomonadati</taxon>
        <taxon>Pseudomonadota</taxon>
        <taxon>Alphaproteobacteria</taxon>
        <taxon>Hyphomicrobiales</taxon>
        <taxon>Rhizobiaceae</taxon>
        <taxon>Liberibacter</taxon>
    </lineage>
</organism>
<reference evidence="3 4" key="1">
    <citation type="journal article" date="2015" name="Genome Announc.">
        <title>Complete Genome Sequence of 'Candidatus Liberibacter africanus,' a Bacterium Associated with Citrus Huanglongbing.</title>
        <authorList>
            <person name="Lin H."/>
            <person name="Pietersen G."/>
            <person name="Han C."/>
            <person name="Read D.A."/>
            <person name="Lou B."/>
            <person name="Gupta G."/>
            <person name="Civerolo E.L."/>
        </authorList>
    </citation>
    <scope>NUCLEOTIDE SEQUENCE [LARGE SCALE GENOMIC DNA]</scope>
    <source>
        <strain evidence="3 4">PTSAPSY</strain>
    </source>
</reference>
<dbReference type="Pfam" id="PF09476">
    <property type="entry name" value="Pilus_CpaD"/>
    <property type="match status" value="1"/>
</dbReference>
<feature type="compositionally biased region" description="Low complexity" evidence="1">
    <location>
        <begin position="225"/>
        <end position="238"/>
    </location>
</feature>
<dbReference type="InterPro" id="IPR019027">
    <property type="entry name" value="Pilus_biogenesis_CpaD-related"/>
</dbReference>
<evidence type="ECO:0000313" key="3">
    <source>
        <dbReference type="EMBL" id="AKK20023.1"/>
    </source>
</evidence>
<accession>A0A0G3I6C9</accession>
<evidence type="ECO:0000256" key="1">
    <source>
        <dbReference type="SAM" id="MobiDB-lite"/>
    </source>
</evidence>
<keyword evidence="2" id="KW-0472">Membrane</keyword>
<dbReference type="STRING" id="1277257.G293_01955"/>
<feature type="transmembrane region" description="Helical" evidence="2">
    <location>
        <begin position="21"/>
        <end position="43"/>
    </location>
</feature>
<evidence type="ECO:0000313" key="4">
    <source>
        <dbReference type="Proteomes" id="UP000035503"/>
    </source>
</evidence>
<dbReference type="NCBIfam" id="TIGR02522">
    <property type="entry name" value="pilus_cpaD"/>
    <property type="match status" value="1"/>
</dbReference>